<feature type="non-terminal residue" evidence="2">
    <location>
        <position position="282"/>
    </location>
</feature>
<dbReference type="Proteomes" id="UP000587396">
    <property type="component" value="Unassembled WGS sequence"/>
</dbReference>
<sequence>MNDNPRITKSVLSYLSSACYLAGAFVPIVGAGGAILEIANITLALLSETGYISTGHNSTIILRAIEKNLKKAAQEIAKTEKIEISKKTRTRLIKELRESISLDAINLEIFSNEMISELKTESPFQEDAKYATEFFNALISDDTIQRYLIIPNIYKKVEETVLKTDGHDARISIIEEKLARYVQGGKAGPPIIISLETQRNKSTFRGRASLFDQVVDRIAKRDLTLLVGEPGIGKTEISKALFHYFAGAYSRSNIRYIGWFTYSESLEVTLRDQIVIENHFKF</sequence>
<evidence type="ECO:0000313" key="2">
    <source>
        <dbReference type="EMBL" id="MBC2890542.1"/>
    </source>
</evidence>
<dbReference type="InterPro" id="IPR027417">
    <property type="entry name" value="P-loop_NTPase"/>
</dbReference>
<evidence type="ECO:0000256" key="1">
    <source>
        <dbReference type="SAM" id="Phobius"/>
    </source>
</evidence>
<gene>
    <name evidence="2" type="ORF">H7313_14495</name>
</gene>
<reference evidence="2 3" key="1">
    <citation type="submission" date="2020-08" db="EMBL/GenBank/DDBJ databases">
        <authorList>
            <person name="Liu C."/>
            <person name="Sun Q."/>
        </authorList>
    </citation>
    <scope>NUCLEOTIDE SEQUENCE [LARGE SCALE GENOMIC DNA]</scope>
    <source>
        <strain evidence="2 3">N22</strain>
    </source>
</reference>
<keyword evidence="1" id="KW-0812">Transmembrane</keyword>
<keyword evidence="3" id="KW-1185">Reference proteome</keyword>
<feature type="transmembrane region" description="Helical" evidence="1">
    <location>
        <begin position="12"/>
        <end position="36"/>
    </location>
</feature>
<accession>A0A842JE39</accession>
<dbReference type="AlphaFoldDB" id="A0A842JE39"/>
<keyword evidence="1" id="KW-0472">Membrane</keyword>
<name>A0A842JE39_9ACTN</name>
<protein>
    <submittedName>
        <fullName evidence="2">Uncharacterized protein</fullName>
    </submittedName>
</protein>
<proteinExistence type="predicted"/>
<keyword evidence="1" id="KW-1133">Transmembrane helix</keyword>
<dbReference type="EMBL" id="JACMSE010000014">
    <property type="protein sequence ID" value="MBC2890542.1"/>
    <property type="molecule type" value="Genomic_DNA"/>
</dbReference>
<evidence type="ECO:0000313" key="3">
    <source>
        <dbReference type="Proteomes" id="UP000587396"/>
    </source>
</evidence>
<dbReference type="SUPFAM" id="SSF52540">
    <property type="entry name" value="P-loop containing nucleoside triphosphate hydrolases"/>
    <property type="match status" value="1"/>
</dbReference>
<organism evidence="2 3">
    <name type="scientific">Gordonibacter massiliensis</name>
    <name type="common">ex Traore et al. 2017</name>
    <dbReference type="NCBI Taxonomy" id="1841863"/>
    <lineage>
        <taxon>Bacteria</taxon>
        <taxon>Bacillati</taxon>
        <taxon>Actinomycetota</taxon>
        <taxon>Coriobacteriia</taxon>
        <taxon>Eggerthellales</taxon>
        <taxon>Eggerthellaceae</taxon>
        <taxon>Gordonibacter</taxon>
    </lineage>
</organism>
<dbReference type="RefSeq" id="WP_185906218.1">
    <property type="nucleotide sequence ID" value="NZ_JACMSE010000014.1"/>
</dbReference>
<comment type="caution">
    <text evidence="2">The sequence shown here is derived from an EMBL/GenBank/DDBJ whole genome shotgun (WGS) entry which is preliminary data.</text>
</comment>